<dbReference type="InterPro" id="IPR001709">
    <property type="entry name" value="Flavoprot_Pyr_Nucl_cyt_Rdtase"/>
</dbReference>
<dbReference type="Pfam" id="PF00970">
    <property type="entry name" value="FAD_binding_6"/>
    <property type="match status" value="1"/>
</dbReference>
<dbReference type="PANTHER" id="PTHR47354">
    <property type="entry name" value="NADH OXIDOREDUCTASE HCR"/>
    <property type="match status" value="1"/>
</dbReference>
<dbReference type="PRINTS" id="PR00410">
    <property type="entry name" value="PHEHYDRXLASE"/>
</dbReference>
<dbReference type="Proteomes" id="UP000029998">
    <property type="component" value="Unassembled WGS sequence"/>
</dbReference>
<keyword evidence="5" id="KW-1185">Reference proteome</keyword>
<dbReference type="RefSeq" id="WP_036135801.1">
    <property type="nucleotide sequence ID" value="NZ_AVPU01000007.1"/>
</dbReference>
<organism evidence="4 5">
    <name type="scientific">Lysobacter daejeonensis GH1-9</name>
    <dbReference type="NCBI Taxonomy" id="1385517"/>
    <lineage>
        <taxon>Bacteria</taxon>
        <taxon>Pseudomonadati</taxon>
        <taxon>Pseudomonadota</taxon>
        <taxon>Gammaproteobacteria</taxon>
        <taxon>Lysobacterales</taxon>
        <taxon>Lysobacteraceae</taxon>
        <taxon>Aerolutibacter</taxon>
    </lineage>
</organism>
<dbReference type="Pfam" id="PF00111">
    <property type="entry name" value="Fer2"/>
    <property type="match status" value="1"/>
</dbReference>
<dbReference type="InterPro" id="IPR039261">
    <property type="entry name" value="FNR_nucleotide-bd"/>
</dbReference>
<dbReference type="InterPro" id="IPR017927">
    <property type="entry name" value="FAD-bd_FR_type"/>
</dbReference>
<gene>
    <name evidence="4" type="ORF">N800_00065</name>
</gene>
<name>A0A0A0EXR4_9GAMM</name>
<dbReference type="CDD" id="cd06216">
    <property type="entry name" value="FNR_iron_sulfur_binding_2"/>
    <property type="match status" value="1"/>
</dbReference>
<evidence type="ECO:0000259" key="2">
    <source>
        <dbReference type="PROSITE" id="PS51085"/>
    </source>
</evidence>
<dbReference type="PROSITE" id="PS51384">
    <property type="entry name" value="FAD_FR"/>
    <property type="match status" value="1"/>
</dbReference>
<dbReference type="AlphaFoldDB" id="A0A0A0EXR4"/>
<feature type="domain" description="2Fe-2S ferredoxin-type" evidence="2">
    <location>
        <begin position="284"/>
        <end position="368"/>
    </location>
</feature>
<dbReference type="InterPro" id="IPR050415">
    <property type="entry name" value="MRET"/>
</dbReference>
<evidence type="ECO:0000313" key="5">
    <source>
        <dbReference type="Proteomes" id="UP000029998"/>
    </source>
</evidence>
<proteinExistence type="predicted"/>
<dbReference type="InterPro" id="IPR012675">
    <property type="entry name" value="Beta-grasp_dom_sf"/>
</dbReference>
<dbReference type="eggNOG" id="COG1018">
    <property type="taxonomic scope" value="Bacteria"/>
</dbReference>
<comment type="caution">
    <text evidence="4">The sequence shown here is derived from an EMBL/GenBank/DDBJ whole genome shotgun (WGS) entry which is preliminary data.</text>
</comment>
<dbReference type="Gene3D" id="3.10.20.30">
    <property type="match status" value="1"/>
</dbReference>
<dbReference type="CDD" id="cd00207">
    <property type="entry name" value="fer2"/>
    <property type="match status" value="1"/>
</dbReference>
<dbReference type="STRING" id="1385517.N800_00065"/>
<dbReference type="PRINTS" id="PR00371">
    <property type="entry name" value="FPNCR"/>
</dbReference>
<comment type="cofactor">
    <cofactor evidence="1">
        <name>[2Fe-2S] cluster</name>
        <dbReference type="ChEBI" id="CHEBI:190135"/>
    </cofactor>
</comment>
<accession>A0A0A0EXR4</accession>
<dbReference type="InterPro" id="IPR001433">
    <property type="entry name" value="OxRdtase_FAD/NAD-bd"/>
</dbReference>
<dbReference type="InterPro" id="IPR036010">
    <property type="entry name" value="2Fe-2S_ferredoxin-like_sf"/>
</dbReference>
<dbReference type="GO" id="GO:0051536">
    <property type="term" value="F:iron-sulfur cluster binding"/>
    <property type="evidence" value="ECO:0007669"/>
    <property type="project" value="InterPro"/>
</dbReference>
<protein>
    <submittedName>
        <fullName evidence="4">Oxidoreductase</fullName>
    </submittedName>
</protein>
<evidence type="ECO:0000259" key="3">
    <source>
        <dbReference type="PROSITE" id="PS51384"/>
    </source>
</evidence>
<dbReference type="PANTHER" id="PTHR47354:SF3">
    <property type="entry name" value="OXIDOREDUCTASE-RELATED"/>
    <property type="match status" value="1"/>
</dbReference>
<dbReference type="PROSITE" id="PS51085">
    <property type="entry name" value="2FE2S_FER_2"/>
    <property type="match status" value="1"/>
</dbReference>
<dbReference type="Gene3D" id="2.40.30.10">
    <property type="entry name" value="Translation factors"/>
    <property type="match status" value="1"/>
</dbReference>
<dbReference type="EMBL" id="AVPU01000007">
    <property type="protein sequence ID" value="KGM55070.1"/>
    <property type="molecule type" value="Genomic_DNA"/>
</dbReference>
<evidence type="ECO:0000313" key="4">
    <source>
        <dbReference type="EMBL" id="KGM55070.1"/>
    </source>
</evidence>
<dbReference type="Pfam" id="PF00175">
    <property type="entry name" value="NAD_binding_1"/>
    <property type="match status" value="1"/>
</dbReference>
<reference evidence="4 5" key="1">
    <citation type="submission" date="2013-08" db="EMBL/GenBank/DDBJ databases">
        <title>Genome sequencing of Lysobacter.</title>
        <authorList>
            <person name="Zhang S."/>
            <person name="Wang G."/>
        </authorList>
    </citation>
    <scope>NUCLEOTIDE SEQUENCE [LARGE SCALE GENOMIC DNA]</scope>
    <source>
        <strain evidence="4 5">GH1-9</strain>
    </source>
</reference>
<dbReference type="InterPro" id="IPR001041">
    <property type="entry name" value="2Fe-2S_ferredoxin-type"/>
</dbReference>
<dbReference type="InterPro" id="IPR008333">
    <property type="entry name" value="Cbr1-like_FAD-bd_dom"/>
</dbReference>
<feature type="domain" description="FAD-binding FR-type" evidence="3">
    <location>
        <begin position="42"/>
        <end position="144"/>
    </location>
</feature>
<dbReference type="InterPro" id="IPR017938">
    <property type="entry name" value="Riboflavin_synthase-like_b-brl"/>
</dbReference>
<sequence length="368" mass="39011">MSAVSLPPAPARPGRLRRLARTWVSPAFIDFWVSHVAPTWSLERPLARIVGRRQESHDAVTLLLAPNRHWRGFQPGQHLSLGAEVDGARISRSYSLSDVPRADGRLAVTVRHVPGGKLSTHLCHHARVGDVLELGLAFGEMTLPAAHAAPLLLLAAGSGITPLMAMVRALAAQGMPGLLTLVYAARTRTDLCFVDELRRLAAAHSNFNVHFALSRESASAEDESSGRIDAALLDAVAPGLAQRKVYACGPGGFVAHTRELLAAQVHSFQAEAFTPPPRVVDDTGDVQVTLAGSGRTLTVPRGMPLLDALEAQGLKPAHGCRMGICNTCACGKRSGTTRDLHTGDAIAEPVSALKLCVHSAASDLVIDL</sequence>
<dbReference type="OrthoDB" id="9796486at2"/>
<dbReference type="SUPFAM" id="SSF63380">
    <property type="entry name" value="Riboflavin synthase domain-like"/>
    <property type="match status" value="1"/>
</dbReference>
<dbReference type="Gene3D" id="3.40.50.80">
    <property type="entry name" value="Nucleotide-binding domain of ferredoxin-NADP reductase (FNR) module"/>
    <property type="match status" value="1"/>
</dbReference>
<evidence type="ECO:0000256" key="1">
    <source>
        <dbReference type="ARBA" id="ARBA00034078"/>
    </source>
</evidence>
<dbReference type="SUPFAM" id="SSF54292">
    <property type="entry name" value="2Fe-2S ferredoxin-like"/>
    <property type="match status" value="1"/>
</dbReference>
<dbReference type="SUPFAM" id="SSF52343">
    <property type="entry name" value="Ferredoxin reductase-like, C-terminal NADP-linked domain"/>
    <property type="match status" value="1"/>
</dbReference>
<dbReference type="GO" id="GO:0016491">
    <property type="term" value="F:oxidoreductase activity"/>
    <property type="evidence" value="ECO:0007669"/>
    <property type="project" value="InterPro"/>
</dbReference>